<dbReference type="InterPro" id="IPR052252">
    <property type="entry name" value="CEMIP/CEMIP2"/>
</dbReference>
<keyword evidence="4" id="KW-0378">Hydrolase</keyword>
<accession>A0ABQ9E7T9</accession>
<keyword evidence="10" id="KW-1185">Reference proteome</keyword>
<comment type="subcellular location">
    <subcellularLocation>
        <location evidence="1">Cell membrane</location>
    </subcellularLocation>
</comment>
<evidence type="ECO:0000313" key="10">
    <source>
        <dbReference type="Proteomes" id="UP001217089"/>
    </source>
</evidence>
<keyword evidence="7" id="KW-0472">Membrane</keyword>
<dbReference type="InterPro" id="IPR019316">
    <property type="entry name" value="G8_domain"/>
</dbReference>
<comment type="caution">
    <text evidence="9">The sequence shown here is derived from an EMBL/GenBank/DDBJ whole genome shotgun (WGS) entry which is preliminary data.</text>
</comment>
<dbReference type="PANTHER" id="PTHR15535:SF17">
    <property type="entry name" value="TRANSMEMBRANE PROTEIN"/>
    <property type="match status" value="1"/>
</dbReference>
<dbReference type="SUPFAM" id="SSF51126">
    <property type="entry name" value="Pectin lyase-like"/>
    <property type="match status" value="1"/>
</dbReference>
<dbReference type="InterPro" id="IPR011050">
    <property type="entry name" value="Pectin_lyase_fold/virulence"/>
</dbReference>
<protein>
    <recommendedName>
        <fullName evidence="8">G8 domain-containing protein</fullName>
    </recommendedName>
</protein>
<keyword evidence="5" id="KW-0325">Glycoprotein</keyword>
<dbReference type="PANTHER" id="PTHR15535">
    <property type="entry name" value="TRANSMEMBRANE PROTEIN 2-RELATED"/>
    <property type="match status" value="1"/>
</dbReference>
<dbReference type="InterPro" id="IPR000884">
    <property type="entry name" value="TSP1_rpt"/>
</dbReference>
<dbReference type="SMART" id="SM00209">
    <property type="entry name" value="TSP1"/>
    <property type="match status" value="2"/>
</dbReference>
<feature type="domain" description="G8" evidence="8">
    <location>
        <begin position="62"/>
        <end position="160"/>
    </location>
</feature>
<dbReference type="PROSITE" id="PS50092">
    <property type="entry name" value="TSP1"/>
    <property type="match status" value="2"/>
</dbReference>
<reference evidence="9 10" key="1">
    <citation type="submission" date="2022-12" db="EMBL/GenBank/DDBJ databases">
        <title>Chromosome-level genome of Tegillarca granosa.</title>
        <authorList>
            <person name="Kim J."/>
        </authorList>
    </citation>
    <scope>NUCLEOTIDE SEQUENCE [LARGE SCALE GENOMIC DNA]</scope>
    <source>
        <strain evidence="9">Teg-2019</strain>
        <tissue evidence="9">Adductor muscle</tissue>
    </source>
</reference>
<sequence>MYSRENKEQCNIVAERKSPVGNMNYFQMEIFSVFLLLLIVPVFGKLLCPHEDKDLKPWSEPSSWPNKQVPGNQASVTIVGNILLDVSPPSLHSITVSPGGRLVWSPKANIVLKVKFIHIKGRSRGEYNIPGYGEKFIGVDYGGTLEIHGEEKLSWTKLNKTLPKIKLGDGVLYHHKESDRWAVDEWFQGLAIYIVNPESGAVEDFRVFYLSGQDKWRTDDGRKTIGPFLKSIPNGKVIMMSTQISLKFSENLDEIYDLIELVSFEKITGDSQIRKVNNSDAFGILQQRLKNWCKYQKNKKIVAKVSLNDKDNNLKFTAESHIHDINWKTFVDFWIVESSRAYPILDVIDDVSTWQEGDKVVLTSTDYDYEQAETATVIKCHQCSTKQVKIDLEPKYTHWGEIISNVDMRGEVALLTRNIVIEGEVQDHCPMHNGNCNLFNYDTFGGHIKFSRGFKDVHIEGAELRNMGKQTEKGNYPFHFHMCTNVADERYPHSAYLKDNSIHNSFSRCVTIHGTHGVKVIDNVCYKTLGHAYFLEDGGEKNTLLDGNIGIATMKGSLTPSDESPATFWITNPLTILKNNVAAGSDHTGFWFLFPEEPIGDSRKLHFMEKNEATHTAITEFYNNVAHSNKANGLNIDQKLLEDESSGLINKYDPTEHPSDEKSKPKKVIIKRLTVYKNNIQNAWIRGGLIEVTKSSFADSARGLIFARSIGREQFLTDSVILGETENIGEPTKYFNKEKSTWESLNRAFSIPWDIHHPVLGFIFYDGPIYAHNVWFNAFKTNDLYKMAAIGFKRENKFYNSAVSATSGLQFGFNDGPASGTRIYDGNSTEHGFADMDGDKGATFRDLDGSATSVPGLQVVKPGPFYTTEACAYRRNWNMALCPYKFGKLHVKIDSQEDKGTTMPLMVRDDIPKFSENLTAENSAQFMAILGGTHSYTLHWTHQIPKSFDVFGEGVERGYPVRIGVCLPKNAVFDLYSWSPLWQPTLDKWRRVDSIDQLDSDLKGGAYFWDKNAGLLFIKLLSFKERTPDIKTDCNGLCPMVRIKIISGNRKAGDCRTSAYPKYTRKSVIVGKRRIKAEWGAGATRPFLSRLPVDGAFGEWMEWSECSKECGGGTRTRRRLCNNPIPVNGGTDCVGIRSQTRQCNRHLCPINGGFSEWSPWSKCVVVRDCQGYQQRLRSCNNPKPRFGGLYCEGTLQEMRHCTDCGR</sequence>
<dbReference type="EMBL" id="JARBDR010000919">
    <property type="protein sequence ID" value="KAJ8300466.1"/>
    <property type="molecule type" value="Genomic_DNA"/>
</dbReference>
<keyword evidence="7" id="KW-0812">Transmembrane</keyword>
<dbReference type="InterPro" id="IPR039477">
    <property type="entry name" value="ILEI/PANDER_dom"/>
</dbReference>
<comment type="similarity">
    <text evidence="2">Belongs to the CEMIP family.</text>
</comment>
<keyword evidence="6" id="KW-0326">Glycosidase</keyword>
<keyword evidence="7" id="KW-1133">Transmembrane helix</keyword>
<evidence type="ECO:0000256" key="3">
    <source>
        <dbReference type="ARBA" id="ARBA00022475"/>
    </source>
</evidence>
<dbReference type="Pfam" id="PF24605">
    <property type="entry name" value="CEMIP_X"/>
    <property type="match status" value="1"/>
</dbReference>
<evidence type="ECO:0000256" key="2">
    <source>
        <dbReference type="ARBA" id="ARBA00007586"/>
    </source>
</evidence>
<proteinExistence type="inferred from homology"/>
<dbReference type="Pfam" id="PF15711">
    <property type="entry name" value="ILEI"/>
    <property type="match status" value="1"/>
</dbReference>
<name>A0ABQ9E7T9_TEGGR</name>
<feature type="transmembrane region" description="Helical" evidence="7">
    <location>
        <begin position="25"/>
        <end position="44"/>
    </location>
</feature>
<evidence type="ECO:0000256" key="4">
    <source>
        <dbReference type="ARBA" id="ARBA00022801"/>
    </source>
</evidence>
<dbReference type="Pfam" id="PF24606">
    <property type="entry name" value="CEMIP_beta-hel"/>
    <property type="match status" value="1"/>
</dbReference>
<dbReference type="SMART" id="SM01225">
    <property type="entry name" value="G8"/>
    <property type="match status" value="1"/>
</dbReference>
<evidence type="ECO:0000256" key="5">
    <source>
        <dbReference type="ARBA" id="ARBA00023180"/>
    </source>
</evidence>
<dbReference type="Gene3D" id="2.20.100.10">
    <property type="entry name" value="Thrombospondin type-1 (TSP1) repeat"/>
    <property type="match status" value="2"/>
</dbReference>
<evidence type="ECO:0000259" key="8">
    <source>
        <dbReference type="SMART" id="SM01225"/>
    </source>
</evidence>
<evidence type="ECO:0000256" key="7">
    <source>
        <dbReference type="SAM" id="Phobius"/>
    </source>
</evidence>
<dbReference type="InterPro" id="IPR036383">
    <property type="entry name" value="TSP1_rpt_sf"/>
</dbReference>
<dbReference type="Pfam" id="PF00090">
    <property type="entry name" value="TSP_1"/>
    <property type="match status" value="2"/>
</dbReference>
<dbReference type="InterPro" id="IPR055401">
    <property type="entry name" value="CEMIP_beta-hel_dom"/>
</dbReference>
<evidence type="ECO:0000313" key="9">
    <source>
        <dbReference type="EMBL" id="KAJ8300466.1"/>
    </source>
</evidence>
<dbReference type="InterPro" id="IPR055400">
    <property type="entry name" value="CEMIP_X"/>
</dbReference>
<dbReference type="Proteomes" id="UP001217089">
    <property type="component" value="Unassembled WGS sequence"/>
</dbReference>
<evidence type="ECO:0000256" key="1">
    <source>
        <dbReference type="ARBA" id="ARBA00004236"/>
    </source>
</evidence>
<gene>
    <name evidence="9" type="ORF">KUTeg_021985</name>
</gene>
<dbReference type="SUPFAM" id="SSF82895">
    <property type="entry name" value="TSP-1 type 1 repeat"/>
    <property type="match status" value="2"/>
</dbReference>
<evidence type="ECO:0000256" key="6">
    <source>
        <dbReference type="ARBA" id="ARBA00023295"/>
    </source>
</evidence>
<dbReference type="Pfam" id="PF10162">
    <property type="entry name" value="G8"/>
    <property type="match status" value="2"/>
</dbReference>
<dbReference type="InterPro" id="IPR012334">
    <property type="entry name" value="Pectin_lyas_fold"/>
</dbReference>
<dbReference type="Gene3D" id="2.160.20.10">
    <property type="entry name" value="Single-stranded right-handed beta-helix, Pectin lyase-like"/>
    <property type="match status" value="1"/>
</dbReference>
<organism evidence="9 10">
    <name type="scientific">Tegillarca granosa</name>
    <name type="common">Malaysian cockle</name>
    <name type="synonym">Anadara granosa</name>
    <dbReference type="NCBI Taxonomy" id="220873"/>
    <lineage>
        <taxon>Eukaryota</taxon>
        <taxon>Metazoa</taxon>
        <taxon>Spiralia</taxon>
        <taxon>Lophotrochozoa</taxon>
        <taxon>Mollusca</taxon>
        <taxon>Bivalvia</taxon>
        <taxon>Autobranchia</taxon>
        <taxon>Pteriomorphia</taxon>
        <taxon>Arcoida</taxon>
        <taxon>Arcoidea</taxon>
        <taxon>Arcidae</taxon>
        <taxon>Tegillarca</taxon>
    </lineage>
</organism>
<keyword evidence="3" id="KW-1003">Cell membrane</keyword>